<name>A0A178W2S5_ARATH</name>
<accession>A0A178W2S5</accession>
<organism evidence="8 9">
    <name type="scientific">Arabidopsis thaliana</name>
    <name type="common">Mouse-ear cress</name>
    <dbReference type="NCBI Taxonomy" id="3702"/>
    <lineage>
        <taxon>Eukaryota</taxon>
        <taxon>Viridiplantae</taxon>
        <taxon>Streptophyta</taxon>
        <taxon>Embryophyta</taxon>
        <taxon>Tracheophyta</taxon>
        <taxon>Spermatophyta</taxon>
        <taxon>Magnoliopsida</taxon>
        <taxon>eudicotyledons</taxon>
        <taxon>Gunneridae</taxon>
        <taxon>Pentapetalae</taxon>
        <taxon>rosids</taxon>
        <taxon>malvids</taxon>
        <taxon>Brassicales</taxon>
        <taxon>Brassicaceae</taxon>
        <taxon>Camelineae</taxon>
        <taxon>Arabidopsis</taxon>
    </lineage>
</organism>
<keyword evidence="2" id="KW-0805">Transcription regulation</keyword>
<evidence type="ECO:0000256" key="6">
    <source>
        <dbReference type="SAM" id="Coils"/>
    </source>
</evidence>
<dbReference type="PANTHER" id="PTHR48019">
    <property type="entry name" value="SERUM RESPONSE FACTOR HOMOLOG"/>
    <property type="match status" value="1"/>
</dbReference>
<reference evidence="9" key="1">
    <citation type="journal article" date="2016" name="Proc. Natl. Acad. Sci. U.S.A.">
        <title>Chromosome-level assembly of Arabidopsis thaliana Ler reveals the extent of translocation and inversion polymorphisms.</title>
        <authorList>
            <person name="Zapata L."/>
            <person name="Ding J."/>
            <person name="Willing E.M."/>
            <person name="Hartwig B."/>
            <person name="Bezdan D."/>
            <person name="Jiao W.B."/>
            <person name="Patel V."/>
            <person name="Velikkakam James G."/>
            <person name="Koornneef M."/>
            <person name="Ossowski S."/>
            <person name="Schneeberger K."/>
        </authorList>
    </citation>
    <scope>NUCLEOTIDE SEQUENCE [LARGE SCALE GENOMIC DNA]</scope>
    <source>
        <strain evidence="9">cv. Landsberg erecta</strain>
    </source>
</reference>
<dbReference type="CDD" id="cd00266">
    <property type="entry name" value="MADS_SRF_like"/>
    <property type="match status" value="1"/>
</dbReference>
<evidence type="ECO:0000256" key="1">
    <source>
        <dbReference type="ARBA" id="ARBA00004123"/>
    </source>
</evidence>
<dbReference type="InterPro" id="IPR050142">
    <property type="entry name" value="MADS-box/MEF2_TF"/>
</dbReference>
<proteinExistence type="predicted"/>
<dbReference type="GO" id="GO:0005634">
    <property type="term" value="C:nucleus"/>
    <property type="evidence" value="ECO:0007669"/>
    <property type="project" value="UniProtKB-SubCell"/>
</dbReference>
<keyword evidence="4" id="KW-0804">Transcription</keyword>
<evidence type="ECO:0000313" key="9">
    <source>
        <dbReference type="Proteomes" id="UP000078284"/>
    </source>
</evidence>
<dbReference type="AlphaFoldDB" id="A0A178W2S5"/>
<evidence type="ECO:0000256" key="4">
    <source>
        <dbReference type="ARBA" id="ARBA00023163"/>
    </source>
</evidence>
<comment type="caution">
    <text evidence="8">The sequence shown here is derived from an EMBL/GenBank/DDBJ whole genome shotgun (WGS) entry which is preliminary data.</text>
</comment>
<dbReference type="InterPro" id="IPR002100">
    <property type="entry name" value="TF_MADSbox"/>
</dbReference>
<comment type="subcellular location">
    <subcellularLocation>
        <location evidence="1">Nucleus</location>
    </subcellularLocation>
</comment>
<dbReference type="PROSITE" id="PS50066">
    <property type="entry name" value="MADS_BOX_2"/>
    <property type="match status" value="1"/>
</dbReference>
<gene>
    <name evidence="8" type="ordered locus">AXX17_At1g58940</name>
</gene>
<dbReference type="KEGG" id="ath:AT1G65330"/>
<evidence type="ECO:0000259" key="7">
    <source>
        <dbReference type="PROSITE" id="PS50066"/>
    </source>
</evidence>
<dbReference type="Proteomes" id="UP000078284">
    <property type="component" value="Chromosome 1"/>
</dbReference>
<dbReference type="InterPro" id="IPR033897">
    <property type="entry name" value="SRF-like_MADS-box"/>
</dbReference>
<dbReference type="GO" id="GO:0000981">
    <property type="term" value="F:DNA-binding transcription factor activity, RNA polymerase II-specific"/>
    <property type="evidence" value="ECO:0007669"/>
    <property type="project" value="InterPro"/>
</dbReference>
<dbReference type="GO" id="GO:0046983">
    <property type="term" value="F:protein dimerization activity"/>
    <property type="evidence" value="ECO:0007669"/>
    <property type="project" value="InterPro"/>
</dbReference>
<keyword evidence="3" id="KW-0238">DNA-binding</keyword>
<dbReference type="EMBL" id="LUHQ01000001">
    <property type="protein sequence ID" value="OAP12384.1"/>
    <property type="molecule type" value="Genomic_DNA"/>
</dbReference>
<dbReference type="SMART" id="SM00432">
    <property type="entry name" value="MADS"/>
    <property type="match status" value="1"/>
</dbReference>
<dbReference type="SUPFAM" id="SSF55455">
    <property type="entry name" value="SRF-like"/>
    <property type="match status" value="1"/>
</dbReference>
<keyword evidence="6" id="KW-0175">Coiled coil</keyword>
<keyword evidence="5" id="KW-0539">Nucleus</keyword>
<dbReference type="GO" id="GO:0000987">
    <property type="term" value="F:cis-regulatory region sequence-specific DNA binding"/>
    <property type="evidence" value="ECO:0007669"/>
    <property type="project" value="InterPro"/>
</dbReference>
<sequence>MRGKMKLSFIENDSVRKTTFTKRKKGMLKKFNELVTLCGVDACAVIRSPYNSIQEPWPSREGVEEVMSKFMEFSVLDRTKKMVDQETFLRQRIAKETERLQKLRDENRNSQIRDLMFGCLKGEVDVSHLHGRDLLDLNVFLNKYLNGVIRRVEILKENGESSSSVPPPIGVAPTVVDASVPIGFDGRMIQDQNQNQQEPVQFQYQALYDFYDQIPKKLHDFNMKMNIDPNQSMNLDLNDGEDEGIPCMDNNNYHPEIDCLATVTTAPTDVCAPNIINDL</sequence>
<protein>
    <submittedName>
        <fullName evidence="8">PHE1</fullName>
    </submittedName>
</protein>
<feature type="domain" description="MADS-box" evidence="7">
    <location>
        <begin position="1"/>
        <end position="55"/>
    </location>
</feature>
<evidence type="ECO:0000256" key="2">
    <source>
        <dbReference type="ARBA" id="ARBA00023015"/>
    </source>
</evidence>
<dbReference type="Gene3D" id="3.40.1810.10">
    <property type="entry name" value="Transcription factor, MADS-box"/>
    <property type="match status" value="1"/>
</dbReference>
<evidence type="ECO:0000313" key="8">
    <source>
        <dbReference type="EMBL" id="OAP12384.1"/>
    </source>
</evidence>
<evidence type="ECO:0000256" key="5">
    <source>
        <dbReference type="ARBA" id="ARBA00023242"/>
    </source>
</evidence>
<dbReference type="PhylomeDB" id="A0A178W2S5"/>
<dbReference type="PRINTS" id="PR00404">
    <property type="entry name" value="MADSDOMAIN"/>
</dbReference>
<dbReference type="ExpressionAtlas" id="A0A178W2S5">
    <property type="expression patterns" value="baseline and differential"/>
</dbReference>
<dbReference type="Pfam" id="PF00319">
    <property type="entry name" value="SRF-TF"/>
    <property type="match status" value="1"/>
</dbReference>
<dbReference type="FunFam" id="3.40.1810.10:FF:000024">
    <property type="entry name" value="Agamous-like MADS-box protein AGL80"/>
    <property type="match status" value="1"/>
</dbReference>
<dbReference type="SMR" id="A0A178W2S5"/>
<dbReference type="InterPro" id="IPR036879">
    <property type="entry name" value="TF_MADSbox_sf"/>
</dbReference>
<feature type="coiled-coil region" evidence="6">
    <location>
        <begin position="86"/>
        <end position="113"/>
    </location>
</feature>
<evidence type="ECO:0000256" key="3">
    <source>
        <dbReference type="ARBA" id="ARBA00023125"/>
    </source>
</evidence>
<dbReference type="GO" id="GO:0045944">
    <property type="term" value="P:positive regulation of transcription by RNA polymerase II"/>
    <property type="evidence" value="ECO:0007669"/>
    <property type="project" value="InterPro"/>
</dbReference>